<evidence type="ECO:0000256" key="2">
    <source>
        <dbReference type="SAM" id="SignalP"/>
    </source>
</evidence>
<protein>
    <recommendedName>
        <fullName evidence="3">Sortilin N-terminal domain-containing protein</fullName>
    </recommendedName>
</protein>
<keyword evidence="1" id="KW-0677">Repeat</keyword>
<dbReference type="SUPFAM" id="SSF110296">
    <property type="entry name" value="Oligoxyloglucan reducing end-specific cellobiohydrolase"/>
    <property type="match status" value="1"/>
</dbReference>
<dbReference type="Proteomes" id="UP000738431">
    <property type="component" value="Chromosome"/>
</dbReference>
<evidence type="ECO:0000259" key="3">
    <source>
        <dbReference type="Pfam" id="PF15902"/>
    </source>
</evidence>
<name>A0ABZ1CD26_9BACT</name>
<feature type="chain" id="PRO_5046567069" description="Sortilin N-terminal domain-containing protein" evidence="2">
    <location>
        <begin position="29"/>
        <end position="345"/>
    </location>
</feature>
<proteinExistence type="predicted"/>
<dbReference type="RefSeq" id="WP_324726151.1">
    <property type="nucleotide sequence ID" value="NZ_CP139781.1"/>
</dbReference>
<dbReference type="CDD" id="cd15482">
    <property type="entry name" value="Sialidase_non-viral"/>
    <property type="match status" value="2"/>
</dbReference>
<dbReference type="InterPro" id="IPR015943">
    <property type="entry name" value="WD40/YVTN_repeat-like_dom_sf"/>
</dbReference>
<evidence type="ECO:0000256" key="1">
    <source>
        <dbReference type="ARBA" id="ARBA00022737"/>
    </source>
</evidence>
<dbReference type="PANTHER" id="PTHR43739:SF5">
    <property type="entry name" value="EXO-ALPHA-SIALIDASE"/>
    <property type="match status" value="1"/>
</dbReference>
<evidence type="ECO:0000313" key="5">
    <source>
        <dbReference type="Proteomes" id="UP000738431"/>
    </source>
</evidence>
<organism evidence="4 5">
    <name type="scientific">Actomonas aquatica</name>
    <dbReference type="NCBI Taxonomy" id="2866162"/>
    <lineage>
        <taxon>Bacteria</taxon>
        <taxon>Pseudomonadati</taxon>
        <taxon>Verrucomicrobiota</taxon>
        <taxon>Opitutia</taxon>
        <taxon>Opitutales</taxon>
        <taxon>Opitutaceae</taxon>
        <taxon>Actomonas</taxon>
    </lineage>
</organism>
<feature type="signal peptide" evidence="2">
    <location>
        <begin position="1"/>
        <end position="28"/>
    </location>
</feature>
<feature type="domain" description="Sortilin N-terminal" evidence="3">
    <location>
        <begin position="226"/>
        <end position="325"/>
    </location>
</feature>
<dbReference type="InterPro" id="IPR052025">
    <property type="entry name" value="Xyloglucanase_GH74"/>
</dbReference>
<evidence type="ECO:0000313" key="4">
    <source>
        <dbReference type="EMBL" id="WRQ89579.1"/>
    </source>
</evidence>
<keyword evidence="2" id="KW-0732">Signal</keyword>
<dbReference type="EMBL" id="CP139781">
    <property type="protein sequence ID" value="WRQ89579.1"/>
    <property type="molecule type" value="Genomic_DNA"/>
</dbReference>
<reference evidence="4 5" key="2">
    <citation type="submission" date="2023-12" db="EMBL/GenBank/DDBJ databases">
        <title>Description of an unclassified Opitutus bacterium of Verrucomicrobiota.</title>
        <authorList>
            <person name="Zhang D.-F."/>
        </authorList>
    </citation>
    <scope>NUCLEOTIDE SEQUENCE [LARGE SCALE GENOMIC DNA]</scope>
    <source>
        <strain evidence="4 5">WL0086</strain>
    </source>
</reference>
<dbReference type="Gene3D" id="2.130.10.10">
    <property type="entry name" value="YVTN repeat-like/Quinoprotein amine dehydrogenase"/>
    <property type="match status" value="2"/>
</dbReference>
<sequence>MTSKSINRIRRVLCAFLGLSAAATASSAAQPAYDFYICANINRNYVIGSRIETVNGLYQLNEAGEWQHFGVNDTTLSAFAFSPDDRDVIFTSALNGIWVSWDGGESWRQTNSWDMTEGRDVAVDPHAPEMVYLALPSGIAVSTDRGHTWERRENGLPERGKYTQTIEVDRTTKGRVLAGCEKGVFLSEDAGAVWRRVLPTATTVNDLEQSPHDPQHWLAVTDTHGAWSSRDGGETWTAVDGLPIKSAIYNVTFDPTHAERLAIASWTDGIWTSEDGGATWTNRDAGLPENPRVYRVGVDPNRGRLYASVFQETLFYSDDFGRTWQADPLAGSLVLSFVSVPRAQP</sequence>
<accession>A0ABZ1CD26</accession>
<dbReference type="InterPro" id="IPR031778">
    <property type="entry name" value="Sortilin_N"/>
</dbReference>
<reference evidence="4 5" key="1">
    <citation type="submission" date="2021-08" db="EMBL/GenBank/DDBJ databases">
        <authorList>
            <person name="Zhang D."/>
            <person name="Zhang A."/>
            <person name="Wang L."/>
        </authorList>
    </citation>
    <scope>NUCLEOTIDE SEQUENCE [LARGE SCALE GENOMIC DNA]</scope>
    <source>
        <strain evidence="4 5">WL0086</strain>
    </source>
</reference>
<gene>
    <name evidence="4" type="ORF">K1X11_009175</name>
</gene>
<keyword evidence="5" id="KW-1185">Reference proteome</keyword>
<dbReference type="Pfam" id="PF15902">
    <property type="entry name" value="Sortilin-Vps10"/>
    <property type="match status" value="2"/>
</dbReference>
<feature type="domain" description="Sortilin N-terminal" evidence="3">
    <location>
        <begin position="97"/>
        <end position="208"/>
    </location>
</feature>
<dbReference type="PANTHER" id="PTHR43739">
    <property type="entry name" value="XYLOGLUCANASE (EUROFUNG)"/>
    <property type="match status" value="1"/>
</dbReference>